<dbReference type="Gene3D" id="3.10.350.10">
    <property type="entry name" value="LysM domain"/>
    <property type="match status" value="2"/>
</dbReference>
<organism evidence="3 4">
    <name type="scientific">Thalassobacillus cyri</name>
    <dbReference type="NCBI Taxonomy" id="571932"/>
    <lineage>
        <taxon>Bacteria</taxon>
        <taxon>Bacillati</taxon>
        <taxon>Bacillota</taxon>
        <taxon>Bacilli</taxon>
        <taxon>Bacillales</taxon>
        <taxon>Bacillaceae</taxon>
        <taxon>Thalassobacillus</taxon>
    </lineage>
</organism>
<gene>
    <name evidence="3" type="ORF">SAMN05421743_103105</name>
</gene>
<dbReference type="CDD" id="cd14852">
    <property type="entry name" value="LD-carboxypeptidase"/>
    <property type="match status" value="1"/>
</dbReference>
<dbReference type="InterPro" id="IPR052179">
    <property type="entry name" value="DD-CPase-like"/>
</dbReference>
<dbReference type="InterPro" id="IPR036779">
    <property type="entry name" value="LysM_dom_sf"/>
</dbReference>
<dbReference type="InterPro" id="IPR058193">
    <property type="entry name" value="VanY/YodJ_core_dom"/>
</dbReference>
<dbReference type="InterPro" id="IPR018392">
    <property type="entry name" value="LysM"/>
</dbReference>
<dbReference type="GO" id="GO:0006508">
    <property type="term" value="P:proteolysis"/>
    <property type="evidence" value="ECO:0007669"/>
    <property type="project" value="InterPro"/>
</dbReference>
<proteinExistence type="predicted"/>
<dbReference type="Pfam" id="PF02557">
    <property type="entry name" value="VanY"/>
    <property type="match status" value="1"/>
</dbReference>
<keyword evidence="3" id="KW-0121">Carboxypeptidase</keyword>
<dbReference type="PROSITE" id="PS51782">
    <property type="entry name" value="LYSM"/>
    <property type="match status" value="2"/>
</dbReference>
<name>A0A1H3Z2T5_9BACI</name>
<evidence type="ECO:0000313" key="3">
    <source>
        <dbReference type="EMBL" id="SEA17970.1"/>
    </source>
</evidence>
<keyword evidence="1" id="KW-0732">Signal</keyword>
<dbReference type="SUPFAM" id="SSF55166">
    <property type="entry name" value="Hedgehog/DD-peptidase"/>
    <property type="match status" value="1"/>
</dbReference>
<evidence type="ECO:0000313" key="4">
    <source>
        <dbReference type="Proteomes" id="UP000198584"/>
    </source>
</evidence>
<dbReference type="SUPFAM" id="SSF54106">
    <property type="entry name" value="LysM domain"/>
    <property type="match status" value="2"/>
</dbReference>
<evidence type="ECO:0000256" key="1">
    <source>
        <dbReference type="SAM" id="SignalP"/>
    </source>
</evidence>
<dbReference type="AlphaFoldDB" id="A0A1H3Z2T5"/>
<dbReference type="InterPro" id="IPR009045">
    <property type="entry name" value="Zn_M74/Hedgehog-like"/>
</dbReference>
<dbReference type="Gene3D" id="3.30.1380.10">
    <property type="match status" value="1"/>
</dbReference>
<evidence type="ECO:0000259" key="2">
    <source>
        <dbReference type="PROSITE" id="PS51782"/>
    </source>
</evidence>
<accession>A0A1H3Z2T5</accession>
<feature type="domain" description="LysM" evidence="2">
    <location>
        <begin position="223"/>
        <end position="267"/>
    </location>
</feature>
<dbReference type="STRING" id="571932.SAMN05421743_103105"/>
<keyword evidence="4" id="KW-1185">Reference proteome</keyword>
<keyword evidence="3" id="KW-0378">Hydrolase</keyword>
<dbReference type="GO" id="GO:0004180">
    <property type="term" value="F:carboxypeptidase activity"/>
    <property type="evidence" value="ECO:0007669"/>
    <property type="project" value="UniProtKB-KW"/>
</dbReference>
<dbReference type="PANTHER" id="PTHR34385:SF1">
    <property type="entry name" value="PEPTIDOGLYCAN L-ALANYL-D-GLUTAMATE ENDOPEPTIDASE CWLK"/>
    <property type="match status" value="1"/>
</dbReference>
<dbReference type="Proteomes" id="UP000198584">
    <property type="component" value="Unassembled WGS sequence"/>
</dbReference>
<dbReference type="PANTHER" id="PTHR34385">
    <property type="entry name" value="D-ALANYL-D-ALANINE CARBOXYPEPTIDASE"/>
    <property type="match status" value="1"/>
</dbReference>
<feature type="chain" id="PRO_5038332769" evidence="1">
    <location>
        <begin position="24"/>
        <end position="392"/>
    </location>
</feature>
<dbReference type="SMART" id="SM00257">
    <property type="entry name" value="LysM"/>
    <property type="match status" value="2"/>
</dbReference>
<protein>
    <submittedName>
        <fullName evidence="3">LD-carboxypeptidase LdcB, LAS superfamily</fullName>
    </submittedName>
</protein>
<dbReference type="EMBL" id="FNQR01000003">
    <property type="protein sequence ID" value="SEA17970.1"/>
    <property type="molecule type" value="Genomic_DNA"/>
</dbReference>
<feature type="signal peptide" evidence="1">
    <location>
        <begin position="1"/>
        <end position="23"/>
    </location>
</feature>
<dbReference type="InterPro" id="IPR003709">
    <property type="entry name" value="VanY-like_core_dom"/>
</dbReference>
<keyword evidence="3" id="KW-0645">Protease</keyword>
<reference evidence="4" key="1">
    <citation type="submission" date="2016-10" db="EMBL/GenBank/DDBJ databases">
        <authorList>
            <person name="Varghese N."/>
            <person name="Submissions S."/>
        </authorList>
    </citation>
    <scope>NUCLEOTIDE SEQUENCE [LARGE SCALE GENOMIC DNA]</scope>
    <source>
        <strain evidence="4">CCM7597</strain>
    </source>
</reference>
<feature type="domain" description="LysM" evidence="2">
    <location>
        <begin position="279"/>
        <end position="324"/>
    </location>
</feature>
<dbReference type="Pfam" id="PF01476">
    <property type="entry name" value="LysM"/>
    <property type="match status" value="2"/>
</dbReference>
<sequence>MNIREQSARIINVLMILTISAFAAWPATVKAHDKGDILLVNKSHSLSESYVPGNLVYPDVAYSGDRERMRSYAADALENMFYAAKQDGIQLYAASGYRSYDYQEDLHQYWVNQYGEEEANRISAKAGESEHQTGLVMDVTSSAVNFELVKAFGDTRAGQWIEQNAASYGFIVRYPQGKEHVTGYSYEPWHLRYVGIDHAREIMGQNMTLETYLSTSQDSDSSTAYRIKPGDTLYKIALEHDTSIDRLMGLNPSIEPRYLQIGATIQLPGSTTAPTNPSKSYTIQPGDTFSGIAASYHDVTTQELIDANPGISPRYLVIGSTITIPGSSESDSQTSYVESKGNVWIHATPDFNASSRVGVFYEGEKEKLLGETNNMYQISSGYVSKHYADIIK</sequence>
<dbReference type="CDD" id="cd00118">
    <property type="entry name" value="LysM"/>
    <property type="match status" value="2"/>
</dbReference>
<dbReference type="RefSeq" id="WP_176791322.1">
    <property type="nucleotide sequence ID" value="NZ_FNQR01000003.1"/>
</dbReference>